<evidence type="ECO:0000313" key="3">
    <source>
        <dbReference type="Proteomes" id="UP000280960"/>
    </source>
</evidence>
<gene>
    <name evidence="2" type="ORF">D2962_05030</name>
</gene>
<dbReference type="AlphaFoldDB" id="A0A3G2R4L2"/>
<organism evidence="2 3">
    <name type="scientific">Biomaibacter acetigenes</name>
    <dbReference type="NCBI Taxonomy" id="2316383"/>
    <lineage>
        <taxon>Bacteria</taxon>
        <taxon>Bacillati</taxon>
        <taxon>Bacillota</taxon>
        <taxon>Clostridia</taxon>
        <taxon>Thermosediminibacterales</taxon>
        <taxon>Tepidanaerobacteraceae</taxon>
        <taxon>Biomaibacter</taxon>
    </lineage>
</organism>
<keyword evidence="3" id="KW-1185">Reference proteome</keyword>
<feature type="transmembrane region" description="Helical" evidence="1">
    <location>
        <begin position="6"/>
        <end position="28"/>
    </location>
</feature>
<dbReference type="KEGG" id="bacg:D2962_05030"/>
<dbReference type="Proteomes" id="UP000280960">
    <property type="component" value="Chromosome"/>
</dbReference>
<feature type="transmembrane region" description="Helical" evidence="1">
    <location>
        <begin position="76"/>
        <end position="98"/>
    </location>
</feature>
<dbReference type="EMBL" id="CP033169">
    <property type="protein sequence ID" value="AYO30058.1"/>
    <property type="molecule type" value="Genomic_DNA"/>
</dbReference>
<proteinExistence type="predicted"/>
<sequence length="109" mass="12101">MDIVKVVTVLSIVIESLTKTILLVWNIVSKPLTQWTQEEKKDIITVVISVIIAIGVNLDIFSISNIPFKIPILGPLLTGLLFARGAGVITDILDIIYYTKVNRKLKTLI</sequence>
<dbReference type="RefSeq" id="WP_120766332.1">
    <property type="nucleotide sequence ID" value="NZ_CP033169.1"/>
</dbReference>
<name>A0A3G2R4L2_9FIRM</name>
<feature type="transmembrane region" description="Helical" evidence="1">
    <location>
        <begin position="43"/>
        <end position="64"/>
    </location>
</feature>
<protein>
    <submittedName>
        <fullName evidence="2">Uncharacterized protein</fullName>
    </submittedName>
</protein>
<keyword evidence="1" id="KW-1133">Transmembrane helix</keyword>
<accession>A0A3G2R4L2</accession>
<reference evidence="2 3" key="1">
    <citation type="submission" date="2018-10" db="EMBL/GenBank/DDBJ databases">
        <authorList>
            <person name="Zhang X."/>
        </authorList>
    </citation>
    <scope>NUCLEOTIDE SEQUENCE [LARGE SCALE GENOMIC DNA]</scope>
    <source>
        <strain evidence="2 3">SK-G1</strain>
    </source>
</reference>
<evidence type="ECO:0000256" key="1">
    <source>
        <dbReference type="SAM" id="Phobius"/>
    </source>
</evidence>
<keyword evidence="1" id="KW-0472">Membrane</keyword>
<keyword evidence="1" id="KW-0812">Transmembrane</keyword>
<evidence type="ECO:0000313" key="2">
    <source>
        <dbReference type="EMBL" id="AYO30058.1"/>
    </source>
</evidence>